<keyword evidence="2" id="KW-0238">DNA-binding</keyword>
<dbReference type="GO" id="GO:0003677">
    <property type="term" value="F:DNA binding"/>
    <property type="evidence" value="ECO:0007669"/>
    <property type="project" value="UniProtKB-KW"/>
</dbReference>
<dbReference type="SUPFAM" id="SSF57701">
    <property type="entry name" value="Zn2/Cys6 DNA-binding domain"/>
    <property type="match status" value="1"/>
</dbReference>
<name>A0A1Q5U771_9EURO</name>
<dbReference type="PRINTS" id="PR00755">
    <property type="entry name" value="AFLATOXINBRP"/>
</dbReference>
<accession>A0A1Q5U771</accession>
<dbReference type="SMART" id="SM00066">
    <property type="entry name" value="GAL4"/>
    <property type="match status" value="1"/>
</dbReference>
<protein>
    <recommendedName>
        <fullName evidence="6">Zn(2)-C6 fungal-type domain-containing protein</fullName>
    </recommendedName>
</protein>
<evidence type="ECO:0000313" key="8">
    <source>
        <dbReference type="Proteomes" id="UP000186955"/>
    </source>
</evidence>
<keyword evidence="8" id="KW-1185">Reference proteome</keyword>
<evidence type="ECO:0000259" key="6">
    <source>
        <dbReference type="PROSITE" id="PS50048"/>
    </source>
</evidence>
<sequence length="415" mass="45912">MLDENKVRLRASCNACNESKVRCSQRKPTCSRCERNEIDCIYGLSRRTHKDAPPIMIPPPQRGRKTSRPGRPSRQPSSGDTRTSTSASSNSSNRIATQSNDCVTSDEPVEIHNSNTNILDDYMFQTSIETNPMHTTTQLLDFSSLVTGTTTGTGMIPGHFSMTDPTPTLGDLDTFFGTNHNNDVMDMGTFHGLHGQGECTCHAGVTELLASMRGASSSNDQRLSLDAQLARLKQCIVSSEESMGCIHSRDDSEPIHIMAVTMLIGYVIDDFKMLANESTVRRGSSFSSSSSVADFASLGNKSSVATPSSTTTSLGDIIEPRLSWGVFELEEDDEMDLRQRLYLLSFRKLERLLSQLTLHLRDQHNALASLPDPSRHMAFVIACDYARLWLERKAGDVKRLFSFHTTDEIMNSVLV</sequence>
<feature type="domain" description="Zn(2)-C6 fungal-type" evidence="6">
    <location>
        <begin position="12"/>
        <end position="42"/>
    </location>
</feature>
<dbReference type="AlphaFoldDB" id="A0A1Q5U771"/>
<dbReference type="EMBL" id="MNBE01000569">
    <property type="protein sequence ID" value="OKP08320.1"/>
    <property type="molecule type" value="Genomic_DNA"/>
</dbReference>
<keyword evidence="4" id="KW-0539">Nucleus</keyword>
<evidence type="ECO:0000256" key="3">
    <source>
        <dbReference type="ARBA" id="ARBA00023163"/>
    </source>
</evidence>
<dbReference type="Proteomes" id="UP000186955">
    <property type="component" value="Unassembled WGS sequence"/>
</dbReference>
<organism evidence="7 8">
    <name type="scientific">Penicillium subrubescens</name>
    <dbReference type="NCBI Taxonomy" id="1316194"/>
    <lineage>
        <taxon>Eukaryota</taxon>
        <taxon>Fungi</taxon>
        <taxon>Dikarya</taxon>
        <taxon>Ascomycota</taxon>
        <taxon>Pezizomycotina</taxon>
        <taxon>Eurotiomycetes</taxon>
        <taxon>Eurotiomycetidae</taxon>
        <taxon>Eurotiales</taxon>
        <taxon>Aspergillaceae</taxon>
        <taxon>Penicillium</taxon>
    </lineage>
</organism>
<dbReference type="InterPro" id="IPR001138">
    <property type="entry name" value="Zn2Cys6_DnaBD"/>
</dbReference>
<reference evidence="7 8" key="1">
    <citation type="submission" date="2016-10" db="EMBL/GenBank/DDBJ databases">
        <title>Genome sequence of the ascomycete fungus Penicillium subrubescens.</title>
        <authorList>
            <person name="De Vries R.P."/>
            <person name="Peng M."/>
            <person name="Dilokpimol A."/>
            <person name="Hilden K."/>
            <person name="Makela M.R."/>
            <person name="Grigoriev I."/>
            <person name="Riley R."/>
            <person name="Granchi Z."/>
        </authorList>
    </citation>
    <scope>NUCLEOTIDE SEQUENCE [LARGE SCALE GENOMIC DNA]</scope>
    <source>
        <strain evidence="7 8">CBS 132785</strain>
    </source>
</reference>
<feature type="region of interest" description="Disordered" evidence="5">
    <location>
        <begin position="49"/>
        <end position="109"/>
    </location>
</feature>
<proteinExistence type="predicted"/>
<evidence type="ECO:0000256" key="1">
    <source>
        <dbReference type="ARBA" id="ARBA00023015"/>
    </source>
</evidence>
<gene>
    <name evidence="7" type="ORF">PENSUB_5687</name>
</gene>
<comment type="caution">
    <text evidence="7">The sequence shown here is derived from an EMBL/GenBank/DDBJ whole genome shotgun (WGS) entry which is preliminary data.</text>
</comment>
<keyword evidence="1" id="KW-0805">Transcription regulation</keyword>
<keyword evidence="3" id="KW-0804">Transcription</keyword>
<feature type="compositionally biased region" description="Low complexity" evidence="5">
    <location>
        <begin position="69"/>
        <end position="97"/>
    </location>
</feature>
<dbReference type="Gene3D" id="4.10.240.10">
    <property type="entry name" value="Zn(2)-C6 fungal-type DNA-binding domain"/>
    <property type="match status" value="1"/>
</dbReference>
<dbReference type="PROSITE" id="PS50048">
    <property type="entry name" value="ZN2_CY6_FUNGAL_2"/>
    <property type="match status" value="1"/>
</dbReference>
<dbReference type="InterPro" id="IPR036864">
    <property type="entry name" value="Zn2-C6_fun-type_DNA-bd_sf"/>
</dbReference>
<dbReference type="GO" id="GO:0000981">
    <property type="term" value="F:DNA-binding transcription factor activity, RNA polymerase II-specific"/>
    <property type="evidence" value="ECO:0007669"/>
    <property type="project" value="InterPro"/>
</dbReference>
<evidence type="ECO:0000256" key="2">
    <source>
        <dbReference type="ARBA" id="ARBA00023125"/>
    </source>
</evidence>
<dbReference type="Pfam" id="PF00172">
    <property type="entry name" value="Zn_clus"/>
    <property type="match status" value="1"/>
</dbReference>
<dbReference type="GO" id="GO:0008270">
    <property type="term" value="F:zinc ion binding"/>
    <property type="evidence" value="ECO:0007669"/>
    <property type="project" value="InterPro"/>
</dbReference>
<evidence type="ECO:0000256" key="4">
    <source>
        <dbReference type="ARBA" id="ARBA00023242"/>
    </source>
</evidence>
<evidence type="ECO:0000256" key="5">
    <source>
        <dbReference type="SAM" id="MobiDB-lite"/>
    </source>
</evidence>
<dbReference type="CDD" id="cd00067">
    <property type="entry name" value="GAL4"/>
    <property type="match status" value="1"/>
</dbReference>
<evidence type="ECO:0000313" key="7">
    <source>
        <dbReference type="EMBL" id="OKP08320.1"/>
    </source>
</evidence>